<comment type="caution">
    <text evidence="2">The sequence shown here is derived from an EMBL/GenBank/DDBJ whole genome shotgun (WGS) entry which is preliminary data.</text>
</comment>
<dbReference type="Proteomes" id="UP000747110">
    <property type="component" value="Unassembled WGS sequence"/>
</dbReference>
<protein>
    <submittedName>
        <fullName evidence="2">Uncharacterized protein</fullName>
    </submittedName>
</protein>
<dbReference type="EMBL" id="BNCP01000036">
    <property type="protein sequence ID" value="GIL86583.1"/>
    <property type="molecule type" value="Genomic_DNA"/>
</dbReference>
<feature type="compositionally biased region" description="Acidic residues" evidence="1">
    <location>
        <begin position="43"/>
        <end position="52"/>
    </location>
</feature>
<gene>
    <name evidence="2" type="ORF">Vretifemale_14830</name>
</gene>
<sequence>MCCWNGSRPKLRDDGSAKHTSEVLARVFWALLVAGLHISKDVDGDDAMEASDGEPPAKRVRAHAPQAAAAAVGAGPSSASRPRQRGKRPSSGGRGNARGDRRGHQQGRGGGGVNPQSLTA</sequence>
<name>A0A8J4CW89_9CHLO</name>
<feature type="region of interest" description="Disordered" evidence="1">
    <location>
        <begin position="40"/>
        <end position="120"/>
    </location>
</feature>
<evidence type="ECO:0000256" key="1">
    <source>
        <dbReference type="SAM" id="MobiDB-lite"/>
    </source>
</evidence>
<feature type="non-terminal residue" evidence="2">
    <location>
        <position position="120"/>
    </location>
</feature>
<reference evidence="2" key="1">
    <citation type="journal article" date="2021" name="Proc. Natl. Acad. Sci. U.S.A.">
        <title>Three genomes in the algal genus Volvox reveal the fate of a haploid sex-determining region after a transition to homothallism.</title>
        <authorList>
            <person name="Yamamoto K."/>
            <person name="Hamaji T."/>
            <person name="Kawai-Toyooka H."/>
            <person name="Matsuzaki R."/>
            <person name="Takahashi F."/>
            <person name="Nishimura Y."/>
            <person name="Kawachi M."/>
            <person name="Noguchi H."/>
            <person name="Minakuchi Y."/>
            <person name="Umen J.G."/>
            <person name="Toyoda A."/>
            <person name="Nozaki H."/>
        </authorList>
    </citation>
    <scope>NUCLEOTIDE SEQUENCE</scope>
    <source>
        <strain evidence="2">NIES-3786</strain>
    </source>
</reference>
<proteinExistence type="predicted"/>
<evidence type="ECO:0000313" key="3">
    <source>
        <dbReference type="Proteomes" id="UP000747110"/>
    </source>
</evidence>
<accession>A0A8J4CW89</accession>
<feature type="compositionally biased region" description="Low complexity" evidence="1">
    <location>
        <begin position="63"/>
        <end position="81"/>
    </location>
</feature>
<organism evidence="2 3">
    <name type="scientific">Volvox reticuliferus</name>
    <dbReference type="NCBI Taxonomy" id="1737510"/>
    <lineage>
        <taxon>Eukaryota</taxon>
        <taxon>Viridiplantae</taxon>
        <taxon>Chlorophyta</taxon>
        <taxon>core chlorophytes</taxon>
        <taxon>Chlorophyceae</taxon>
        <taxon>CS clade</taxon>
        <taxon>Chlamydomonadales</taxon>
        <taxon>Volvocaceae</taxon>
        <taxon>Volvox</taxon>
    </lineage>
</organism>
<keyword evidence="3" id="KW-1185">Reference proteome</keyword>
<evidence type="ECO:0000313" key="2">
    <source>
        <dbReference type="EMBL" id="GIL86583.1"/>
    </source>
</evidence>
<dbReference type="AlphaFoldDB" id="A0A8J4CW89"/>